<dbReference type="STRING" id="157652.A0A371FJX0"/>
<evidence type="ECO:0000313" key="7">
    <source>
        <dbReference type="Proteomes" id="UP000257109"/>
    </source>
</evidence>
<keyword evidence="1" id="KW-0479">Metal-binding</keyword>
<evidence type="ECO:0000313" key="6">
    <source>
        <dbReference type="EMBL" id="RDX78423.1"/>
    </source>
</evidence>
<feature type="domain" description="Retroviral polymerase SH3-like" evidence="5">
    <location>
        <begin position="95"/>
        <end position="142"/>
    </location>
</feature>
<dbReference type="EMBL" id="QJKJ01008874">
    <property type="protein sequence ID" value="RDX78423.1"/>
    <property type="molecule type" value="Genomic_DNA"/>
</dbReference>
<evidence type="ECO:0000256" key="3">
    <source>
        <dbReference type="SAM" id="MobiDB-lite"/>
    </source>
</evidence>
<name>A0A371FJX0_MUCPR</name>
<evidence type="ECO:0000256" key="2">
    <source>
        <dbReference type="ARBA" id="ARBA00022801"/>
    </source>
</evidence>
<feature type="non-terminal residue" evidence="6">
    <location>
        <position position="369"/>
    </location>
</feature>
<evidence type="ECO:0000256" key="1">
    <source>
        <dbReference type="ARBA" id="ARBA00022723"/>
    </source>
</evidence>
<comment type="caution">
    <text evidence="6">The sequence shown here is derived from an EMBL/GenBank/DDBJ whole genome shotgun (WGS) entry which is preliminary data.</text>
</comment>
<dbReference type="PANTHER" id="PTHR42648:SF28">
    <property type="entry name" value="TRANSPOSON-ENCODED PROTEIN WITH RIBONUCLEASE H-LIKE AND RETROVIRUS ZINC FINGER-LIKE DOMAINS"/>
    <property type="match status" value="1"/>
</dbReference>
<feature type="compositionally biased region" description="Acidic residues" evidence="3">
    <location>
        <begin position="175"/>
        <end position="200"/>
    </location>
</feature>
<feature type="region of interest" description="Disordered" evidence="3">
    <location>
        <begin position="174"/>
        <end position="229"/>
    </location>
</feature>
<sequence>MWIIDSGVILHVTPRKKFFTSYTSGDFGVLKMGNDGVTKKMETHQRKLWVYALKIKDQVFTKFKQFQTLVERQSGKKVKCIHSDNGGEYCGPFNVFVHVPKDERSKLYMKTRQYIFIGLYDPVEKKLVKSRDVQFMKDQTIEDIGKVKKTTPEKDNSLSEVDQNGEQHNYVGDQQLEDDFDFPPDDDAEEEQEMSQDENPGDASKPPPIQLKRSNRERQSSTRYTSDEYVTLTDGEEPECYQEAMESEEKKKWLDAMQDEIKSLHDNHNYDLMKLPNGKKVLGNRWIYRVKQQSNYASPRYKVKLVVKDFKQKKCVDFNEIFSPVVKMSSIRIVLSLAATFDLEVEQMDVKTTFLHGDLEEEIYMKQPN</sequence>
<dbReference type="OrthoDB" id="1726228at2759"/>
<dbReference type="Pfam" id="PF25597">
    <property type="entry name" value="SH3_retrovirus"/>
    <property type="match status" value="1"/>
</dbReference>
<protein>
    <submittedName>
        <fullName evidence="6">Uncharacterized protein</fullName>
    </submittedName>
</protein>
<feature type="non-terminal residue" evidence="6">
    <location>
        <position position="1"/>
    </location>
</feature>
<gene>
    <name evidence="6" type="ORF">CR513_41306</name>
</gene>
<proteinExistence type="predicted"/>
<reference evidence="6" key="1">
    <citation type="submission" date="2018-05" db="EMBL/GenBank/DDBJ databases">
        <title>Draft genome of Mucuna pruriens seed.</title>
        <authorList>
            <person name="Nnadi N.E."/>
            <person name="Vos R."/>
            <person name="Hasami M.H."/>
            <person name="Devisetty U.K."/>
            <person name="Aguiy J.C."/>
        </authorList>
    </citation>
    <scope>NUCLEOTIDE SEQUENCE [LARGE SCALE GENOMIC DNA]</scope>
    <source>
        <strain evidence="6">JCA_2017</strain>
    </source>
</reference>
<feature type="region of interest" description="Disordered" evidence="3">
    <location>
        <begin position="146"/>
        <end position="165"/>
    </location>
</feature>
<keyword evidence="2" id="KW-0378">Hydrolase</keyword>
<dbReference type="PANTHER" id="PTHR42648">
    <property type="entry name" value="TRANSPOSASE, PUTATIVE-RELATED"/>
    <property type="match status" value="1"/>
</dbReference>
<dbReference type="InterPro" id="IPR039537">
    <property type="entry name" value="Retrotran_Ty1/copia-like"/>
</dbReference>
<feature type="domain" description="Reverse transcriptase Ty1/copia-type" evidence="4">
    <location>
        <begin position="267"/>
        <end position="368"/>
    </location>
</feature>
<dbReference type="InterPro" id="IPR013103">
    <property type="entry name" value="RVT_2"/>
</dbReference>
<organism evidence="6 7">
    <name type="scientific">Mucuna pruriens</name>
    <name type="common">Velvet bean</name>
    <name type="synonym">Dolichos pruriens</name>
    <dbReference type="NCBI Taxonomy" id="157652"/>
    <lineage>
        <taxon>Eukaryota</taxon>
        <taxon>Viridiplantae</taxon>
        <taxon>Streptophyta</taxon>
        <taxon>Embryophyta</taxon>
        <taxon>Tracheophyta</taxon>
        <taxon>Spermatophyta</taxon>
        <taxon>Magnoliopsida</taxon>
        <taxon>eudicotyledons</taxon>
        <taxon>Gunneridae</taxon>
        <taxon>Pentapetalae</taxon>
        <taxon>rosids</taxon>
        <taxon>fabids</taxon>
        <taxon>Fabales</taxon>
        <taxon>Fabaceae</taxon>
        <taxon>Papilionoideae</taxon>
        <taxon>50 kb inversion clade</taxon>
        <taxon>NPAAA clade</taxon>
        <taxon>indigoferoid/millettioid clade</taxon>
        <taxon>Phaseoleae</taxon>
        <taxon>Mucuna</taxon>
    </lineage>
</organism>
<dbReference type="Proteomes" id="UP000257109">
    <property type="component" value="Unassembled WGS sequence"/>
</dbReference>
<dbReference type="InterPro" id="IPR057670">
    <property type="entry name" value="SH3_retrovirus"/>
</dbReference>
<dbReference type="InterPro" id="IPR012337">
    <property type="entry name" value="RNaseH-like_sf"/>
</dbReference>
<feature type="compositionally biased region" description="Basic and acidic residues" evidence="3">
    <location>
        <begin position="146"/>
        <end position="157"/>
    </location>
</feature>
<accession>A0A371FJX0</accession>
<dbReference type="GO" id="GO:0046872">
    <property type="term" value="F:metal ion binding"/>
    <property type="evidence" value="ECO:0007669"/>
    <property type="project" value="UniProtKB-KW"/>
</dbReference>
<keyword evidence="7" id="KW-1185">Reference proteome</keyword>
<dbReference type="Pfam" id="PF07727">
    <property type="entry name" value="RVT_2"/>
    <property type="match status" value="1"/>
</dbReference>
<dbReference type="AlphaFoldDB" id="A0A371FJX0"/>
<dbReference type="GO" id="GO:0016787">
    <property type="term" value="F:hydrolase activity"/>
    <property type="evidence" value="ECO:0007669"/>
    <property type="project" value="UniProtKB-KW"/>
</dbReference>
<evidence type="ECO:0000259" key="4">
    <source>
        <dbReference type="Pfam" id="PF07727"/>
    </source>
</evidence>
<dbReference type="SUPFAM" id="SSF53098">
    <property type="entry name" value="Ribonuclease H-like"/>
    <property type="match status" value="1"/>
</dbReference>
<evidence type="ECO:0000259" key="5">
    <source>
        <dbReference type="Pfam" id="PF25597"/>
    </source>
</evidence>